<dbReference type="RefSeq" id="WP_224037095.1">
    <property type="nucleotide sequence ID" value="NZ_AP024849.1"/>
</dbReference>
<feature type="transmembrane region" description="Helical" evidence="2">
    <location>
        <begin position="225"/>
        <end position="247"/>
    </location>
</feature>
<name>A0ABM7T0S7_9CLOT</name>
<evidence type="ECO:0000256" key="1">
    <source>
        <dbReference type="SAM" id="MobiDB-lite"/>
    </source>
</evidence>
<feature type="region of interest" description="Disordered" evidence="1">
    <location>
        <begin position="198"/>
        <end position="224"/>
    </location>
</feature>
<evidence type="ECO:0000313" key="4">
    <source>
        <dbReference type="Proteomes" id="UP000824633"/>
    </source>
</evidence>
<proteinExistence type="predicted"/>
<dbReference type="EMBL" id="AP024849">
    <property type="protein sequence ID" value="BCZ45501.1"/>
    <property type="molecule type" value="Genomic_DNA"/>
</dbReference>
<keyword evidence="2" id="KW-1133">Transmembrane helix</keyword>
<sequence length="429" mass="44972">MQTKIYNSLIGGASLEGKVLAVEGEKVKLHLSIDENQNEDEATWFPYAPPTGNIMYSMPVVGTSARLYFSNESSEEPIITGCVRTNGISCAKTSDTTKRYLGTEHGSEIEMIPDAINIKGGSNDPLSIKFEDNVGITLTSHKKLSLNATDEIIIKTPKSVKLNAQSQIAIVKTNAGSGMAIEGDLNYKSNTVILEGTDKEPFSDFDDDEPKLGQKPEPEPPKKPFNWGGVIGAVVLVGAAVVIGVAVGVPVLAVLACAAIGAVVCGAVDAGVQYAQYKEDDPKNKDGSKKSFGDVYRLDNTIIAACSGAQSAALAATPIGRVGQGFINGGIGGVQAIENGQSVNDIAIATTTGFVVGLAGGAGYIPYLPKGFKLPTSYYTTEASKAIEKGVEYGVAASGVTNFTNYIVKKAKECFSNKSQENLDIVPAT</sequence>
<keyword evidence="2" id="KW-0472">Membrane</keyword>
<feature type="transmembrane region" description="Helical" evidence="2">
    <location>
        <begin position="253"/>
        <end position="275"/>
    </location>
</feature>
<accession>A0ABM7T0S7</accession>
<protein>
    <submittedName>
        <fullName evidence="3">Uncharacterized protein</fullName>
    </submittedName>
</protein>
<evidence type="ECO:0000256" key="2">
    <source>
        <dbReference type="SAM" id="Phobius"/>
    </source>
</evidence>
<feature type="compositionally biased region" description="Basic and acidic residues" evidence="1">
    <location>
        <begin position="210"/>
        <end position="222"/>
    </location>
</feature>
<reference evidence="4" key="1">
    <citation type="submission" date="2021-07" db="EMBL/GenBank/DDBJ databases">
        <title>Complete genome sequencing of a Clostridium isolate.</title>
        <authorList>
            <person name="Ueki A."/>
            <person name="Tonouchi A."/>
        </authorList>
    </citation>
    <scope>NUCLEOTIDE SEQUENCE [LARGE SCALE GENOMIC DNA]</scope>
    <source>
        <strain evidence="4">C5S11</strain>
    </source>
</reference>
<organism evidence="3 4">
    <name type="scientific">Clostridium gelidum</name>
    <dbReference type="NCBI Taxonomy" id="704125"/>
    <lineage>
        <taxon>Bacteria</taxon>
        <taxon>Bacillati</taxon>
        <taxon>Bacillota</taxon>
        <taxon>Clostridia</taxon>
        <taxon>Eubacteriales</taxon>
        <taxon>Clostridiaceae</taxon>
        <taxon>Clostridium</taxon>
    </lineage>
</organism>
<gene>
    <name evidence="3" type="ORF">psyc5s11_15680</name>
</gene>
<keyword evidence="4" id="KW-1185">Reference proteome</keyword>
<evidence type="ECO:0000313" key="3">
    <source>
        <dbReference type="EMBL" id="BCZ45501.1"/>
    </source>
</evidence>
<dbReference type="Proteomes" id="UP000824633">
    <property type="component" value="Chromosome"/>
</dbReference>
<keyword evidence="2" id="KW-0812">Transmembrane</keyword>